<dbReference type="OrthoDB" id="418595at2759"/>
<feature type="transmembrane region" description="Helical" evidence="6">
    <location>
        <begin position="190"/>
        <end position="210"/>
    </location>
</feature>
<evidence type="ECO:0000256" key="6">
    <source>
        <dbReference type="RuleBase" id="RU362115"/>
    </source>
</evidence>
<evidence type="ECO:0000313" key="9">
    <source>
        <dbReference type="EMBL" id="KAJ4849650.1"/>
    </source>
</evidence>
<comment type="function">
    <text evidence="6">Serine protease involved in intramembrane proteolysis.</text>
</comment>
<dbReference type="InterPro" id="IPR022764">
    <property type="entry name" value="Peptidase_S54_rhomboid_dom"/>
</dbReference>
<dbReference type="SUPFAM" id="SSF144091">
    <property type="entry name" value="Rhomboid-like"/>
    <property type="match status" value="1"/>
</dbReference>
<keyword evidence="4 6" id="KW-1133">Transmembrane helix</keyword>
<feature type="transmembrane region" description="Helical" evidence="6">
    <location>
        <begin position="270"/>
        <end position="289"/>
    </location>
</feature>
<dbReference type="AlphaFoldDB" id="A0A9Q0GIK1"/>
<dbReference type="InterPro" id="IPR002610">
    <property type="entry name" value="Peptidase_S54_rhomboid-like"/>
</dbReference>
<feature type="transmembrane region" description="Helical" evidence="6">
    <location>
        <begin position="331"/>
        <end position="355"/>
    </location>
</feature>
<evidence type="ECO:0000313" key="10">
    <source>
        <dbReference type="Proteomes" id="UP001141552"/>
    </source>
</evidence>
<proteinExistence type="inferred from homology"/>
<accession>A0A9Q0GIK1</accession>
<keyword evidence="6" id="KW-0378">Hydrolase</keyword>
<evidence type="ECO:0000256" key="4">
    <source>
        <dbReference type="ARBA" id="ARBA00022989"/>
    </source>
</evidence>
<evidence type="ECO:0000256" key="5">
    <source>
        <dbReference type="ARBA" id="ARBA00023136"/>
    </source>
</evidence>
<evidence type="ECO:0000256" key="2">
    <source>
        <dbReference type="ARBA" id="ARBA00009045"/>
    </source>
</evidence>
<dbReference type="GO" id="GO:0006508">
    <property type="term" value="P:proteolysis"/>
    <property type="evidence" value="ECO:0007669"/>
    <property type="project" value="UniProtKB-KW"/>
</dbReference>
<feature type="compositionally biased region" description="Acidic residues" evidence="7">
    <location>
        <begin position="45"/>
        <end position="56"/>
    </location>
</feature>
<evidence type="ECO:0000256" key="1">
    <source>
        <dbReference type="ARBA" id="ARBA00004141"/>
    </source>
</evidence>
<feature type="domain" description="Peptidase S54 rhomboid" evidence="8">
    <location>
        <begin position="151"/>
        <end position="286"/>
    </location>
</feature>
<comment type="catalytic activity">
    <reaction evidence="6">
        <text>Cleaves type-1 transmembrane domains using a catalytic dyad composed of serine and histidine that are contributed by different transmembrane domains.</text>
        <dbReference type="EC" id="3.4.21.105"/>
    </reaction>
</comment>
<dbReference type="PANTHER" id="PTHR22936">
    <property type="entry name" value="RHOMBOID-RELATED"/>
    <property type="match status" value="1"/>
</dbReference>
<dbReference type="InterPro" id="IPR035952">
    <property type="entry name" value="Rhomboid-like_sf"/>
</dbReference>
<feature type="transmembrane region" description="Helical" evidence="6">
    <location>
        <begin position="161"/>
        <end position="183"/>
    </location>
</feature>
<feature type="transmembrane region" description="Helical" evidence="6">
    <location>
        <begin position="81"/>
        <end position="100"/>
    </location>
</feature>
<dbReference type="GO" id="GO:0016020">
    <property type="term" value="C:membrane"/>
    <property type="evidence" value="ECO:0007669"/>
    <property type="project" value="UniProtKB-SubCell"/>
</dbReference>
<dbReference type="Gene3D" id="1.20.1540.10">
    <property type="entry name" value="Rhomboid-like"/>
    <property type="match status" value="1"/>
</dbReference>
<evidence type="ECO:0000259" key="8">
    <source>
        <dbReference type="Pfam" id="PF01694"/>
    </source>
</evidence>
<dbReference type="Proteomes" id="UP001141552">
    <property type="component" value="Unassembled WGS sequence"/>
</dbReference>
<feature type="region of interest" description="Disordered" evidence="7">
    <location>
        <begin position="1"/>
        <end position="59"/>
    </location>
</feature>
<keyword evidence="3 6" id="KW-0812">Transmembrane</keyword>
<reference evidence="9" key="2">
    <citation type="journal article" date="2023" name="Plants (Basel)">
        <title>Annotation of the Turnera subulata (Passifloraceae) Draft Genome Reveals the S-Locus Evolved after the Divergence of Turneroideae from Passifloroideae in a Stepwise Manner.</title>
        <authorList>
            <person name="Henning P.M."/>
            <person name="Roalson E.H."/>
            <person name="Mir W."/>
            <person name="McCubbin A.G."/>
            <person name="Shore J.S."/>
        </authorList>
    </citation>
    <scope>NUCLEOTIDE SEQUENCE</scope>
    <source>
        <strain evidence="9">F60SS</strain>
    </source>
</reference>
<comment type="similarity">
    <text evidence="2 6">Belongs to the peptidase S54 family.</text>
</comment>
<evidence type="ECO:0000256" key="3">
    <source>
        <dbReference type="ARBA" id="ARBA00022692"/>
    </source>
</evidence>
<evidence type="ECO:0000256" key="7">
    <source>
        <dbReference type="SAM" id="MobiDB-lite"/>
    </source>
</evidence>
<feature type="compositionally biased region" description="Basic and acidic residues" evidence="7">
    <location>
        <begin position="1"/>
        <end position="14"/>
    </location>
</feature>
<dbReference type="PANTHER" id="PTHR22936:SF75">
    <property type="entry name" value="RHOMBOID-LIKE PROTEIN 8"/>
    <property type="match status" value="1"/>
</dbReference>
<dbReference type="EMBL" id="JAKUCV010000533">
    <property type="protein sequence ID" value="KAJ4849650.1"/>
    <property type="molecule type" value="Genomic_DNA"/>
</dbReference>
<comment type="subcellular location">
    <subcellularLocation>
        <location evidence="1 6">Membrane</location>
        <topology evidence="1 6">Multi-pass membrane protein</topology>
    </subcellularLocation>
</comment>
<keyword evidence="5 6" id="KW-0472">Membrane</keyword>
<keyword evidence="10" id="KW-1185">Reference proteome</keyword>
<keyword evidence="6" id="KW-0645">Protease</keyword>
<gene>
    <name evidence="9" type="ORF">Tsubulata_009648</name>
</gene>
<keyword evidence="6" id="KW-0720">Serine protease</keyword>
<feature type="transmembrane region" description="Helical" evidence="6">
    <location>
        <begin position="216"/>
        <end position="234"/>
    </location>
</feature>
<dbReference type="Pfam" id="PF01694">
    <property type="entry name" value="Rhomboid"/>
    <property type="match status" value="1"/>
</dbReference>
<reference evidence="9" key="1">
    <citation type="submission" date="2022-02" db="EMBL/GenBank/DDBJ databases">
        <authorList>
            <person name="Henning P.M."/>
            <person name="McCubbin A.G."/>
            <person name="Shore J.S."/>
        </authorList>
    </citation>
    <scope>NUCLEOTIDE SEQUENCE</scope>
    <source>
        <strain evidence="9">F60SS</strain>
        <tissue evidence="9">Leaves</tissue>
    </source>
</reference>
<protein>
    <recommendedName>
        <fullName evidence="6">RHOMBOID-like protein</fullName>
        <ecNumber evidence="6">3.4.21.105</ecNumber>
    </recommendedName>
</protein>
<name>A0A9Q0GIK1_9ROSI</name>
<organism evidence="9 10">
    <name type="scientific">Turnera subulata</name>
    <dbReference type="NCBI Taxonomy" id="218843"/>
    <lineage>
        <taxon>Eukaryota</taxon>
        <taxon>Viridiplantae</taxon>
        <taxon>Streptophyta</taxon>
        <taxon>Embryophyta</taxon>
        <taxon>Tracheophyta</taxon>
        <taxon>Spermatophyta</taxon>
        <taxon>Magnoliopsida</taxon>
        <taxon>eudicotyledons</taxon>
        <taxon>Gunneridae</taxon>
        <taxon>Pentapetalae</taxon>
        <taxon>rosids</taxon>
        <taxon>fabids</taxon>
        <taxon>Malpighiales</taxon>
        <taxon>Passifloraceae</taxon>
        <taxon>Turnera</taxon>
    </lineage>
</organism>
<sequence length="447" mass="49982">MEEEAPPKAEETRIDIINPPPPPPEEETNNRLSSQHFPGMNRIEDPEEEEEEEEEAAGGNHYNYKTPFFGWRRRGRRADTWLISIFLILHLLAFLATISLNDCRRNSHGQCALPALARMSFQPLRENPFLGPSASTLDKVGALRKALLLEHQTWRLFSSPWLHAGVIHLLINLVAIVFIGSYLEKEFGPLRIGLIYSLSAFSGTLLAALFVRDSPVVSSSAALSGLIGATLSALIRNWRIYTHKVAALLTILFVATCNLILGLLPYVDNYANIGGLLSGFLLGFGLLFTPQPRQVAQKKSALYGYDAKTSFNLKQTLQTSVKWKQMLDRPVLRSVSLVLFAVLFAALLLPVLLGINMSKYCSWCRYVDCLPSKMWSCNDMTTSCEAVKSESRNETEKLYYYFGDIFQAMASNSELTLTCMDNGNFGVLPYTNISQARTKDLCTMICS</sequence>
<feature type="transmembrane region" description="Helical" evidence="6">
    <location>
        <begin position="246"/>
        <end position="264"/>
    </location>
</feature>
<comment type="caution">
    <text evidence="9">The sequence shown here is derived from an EMBL/GenBank/DDBJ whole genome shotgun (WGS) entry which is preliminary data.</text>
</comment>
<dbReference type="EC" id="3.4.21.105" evidence="6"/>
<dbReference type="GO" id="GO:0004252">
    <property type="term" value="F:serine-type endopeptidase activity"/>
    <property type="evidence" value="ECO:0007669"/>
    <property type="project" value="InterPro"/>
</dbReference>